<evidence type="ECO:0000313" key="2">
    <source>
        <dbReference type="Proteomes" id="UP000471409"/>
    </source>
</evidence>
<organism evidence="1 2">
    <name type="scientific">Rhizobium leguminosarum</name>
    <dbReference type="NCBI Taxonomy" id="384"/>
    <lineage>
        <taxon>Bacteria</taxon>
        <taxon>Pseudomonadati</taxon>
        <taxon>Pseudomonadota</taxon>
        <taxon>Alphaproteobacteria</taxon>
        <taxon>Hyphomicrobiales</taxon>
        <taxon>Rhizobiaceae</taxon>
        <taxon>Rhizobium/Agrobacterium group</taxon>
        <taxon>Rhizobium</taxon>
    </lineage>
</organism>
<dbReference type="Proteomes" id="UP000471409">
    <property type="component" value="Unassembled WGS sequence"/>
</dbReference>
<gene>
    <name evidence="1" type="ORF">GUK36_40625</name>
</gene>
<comment type="caution">
    <text evidence="1">The sequence shown here is derived from an EMBL/GenBank/DDBJ whole genome shotgun (WGS) entry which is preliminary data.</text>
</comment>
<name>A0A6P0DR19_RHILE</name>
<reference evidence="1 2" key="1">
    <citation type="submission" date="2020-01" db="EMBL/GenBank/DDBJ databases">
        <title>Rhizobium genotypes associated with high levels of biological nitrogen fixation by grain legumes in a temperate-maritime cropping system.</title>
        <authorList>
            <person name="Maluk M."/>
            <person name="Francesc Ferrando Molina F."/>
            <person name="Lopez Del Egido L."/>
            <person name="Lafos M."/>
            <person name="Langarica-Fuentes A."/>
            <person name="Gebre Yohannes G."/>
            <person name="Young M.W."/>
            <person name="Martin P."/>
            <person name="Gantlett R."/>
            <person name="Kenicer G."/>
            <person name="Hawes C."/>
            <person name="Begg G.S."/>
            <person name="Quilliam R.S."/>
            <person name="Squire G.R."/>
            <person name="Poole P.S."/>
            <person name="Young P.W."/>
            <person name="Iannetta P.M."/>
            <person name="James E.K."/>
        </authorList>
    </citation>
    <scope>NUCLEOTIDE SEQUENCE [LARGE SCALE GENOMIC DNA]</scope>
    <source>
        <strain evidence="1 2">JHI944</strain>
    </source>
</reference>
<evidence type="ECO:0000313" key="1">
    <source>
        <dbReference type="EMBL" id="NEK55539.1"/>
    </source>
</evidence>
<sequence length="58" mass="6614">MVERFRPSGHLQLGRLEGFELVTILLALIRSKVRRFEWLAGEGVTFGWNAALTTKLDL</sequence>
<accession>A0A6P0DR19</accession>
<protein>
    <submittedName>
        <fullName evidence="1">Uncharacterized protein</fullName>
    </submittedName>
</protein>
<dbReference type="EMBL" id="WXXP01000632">
    <property type="protein sequence ID" value="NEK55539.1"/>
    <property type="molecule type" value="Genomic_DNA"/>
</dbReference>
<proteinExistence type="predicted"/>
<dbReference type="AlphaFoldDB" id="A0A6P0DR19"/>